<protein>
    <submittedName>
        <fullName evidence="1">Uncharacterized protein</fullName>
    </submittedName>
</protein>
<evidence type="ECO:0000313" key="1">
    <source>
        <dbReference type="EMBL" id="SBS89609.1"/>
    </source>
</evidence>
<accession>A0A1A8WEI9</accession>
<organism evidence="1 2">
    <name type="scientific">Plasmodium ovale curtisi</name>
    <dbReference type="NCBI Taxonomy" id="864141"/>
    <lineage>
        <taxon>Eukaryota</taxon>
        <taxon>Sar</taxon>
        <taxon>Alveolata</taxon>
        <taxon>Apicomplexa</taxon>
        <taxon>Aconoidasida</taxon>
        <taxon>Haemosporida</taxon>
        <taxon>Plasmodiidae</taxon>
        <taxon>Plasmodium</taxon>
        <taxon>Plasmodium (Plasmodium)</taxon>
    </lineage>
</organism>
<name>A0A1A8WEI9_PLAOA</name>
<dbReference type="EMBL" id="FLQU01000764">
    <property type="protein sequence ID" value="SBS89609.1"/>
    <property type="molecule type" value="Genomic_DNA"/>
</dbReference>
<reference evidence="2" key="1">
    <citation type="submission" date="2016-05" db="EMBL/GenBank/DDBJ databases">
        <authorList>
            <person name="Naeem Raeece"/>
        </authorList>
    </citation>
    <scope>NUCLEOTIDE SEQUENCE [LARGE SCALE GENOMIC DNA]</scope>
</reference>
<dbReference type="AlphaFoldDB" id="A0A1A8WEI9"/>
<proteinExistence type="predicted"/>
<dbReference type="Proteomes" id="UP000078560">
    <property type="component" value="Unassembled WGS sequence"/>
</dbReference>
<gene>
    <name evidence="1" type="ORF">POVCU2_0056060</name>
</gene>
<sequence>MQSHELGRISVEMHFCCATYGKEHNVSEVLTPLWLPMLKGAVEIVVSQTFLKPLACVVMQRKKSFPASGQNCKEKRENTLSELKKMLNGKERQTGKNSK</sequence>
<evidence type="ECO:0000313" key="2">
    <source>
        <dbReference type="Proteomes" id="UP000078560"/>
    </source>
</evidence>